<name>A0A382SPR2_9ZZZZ</name>
<dbReference type="AlphaFoldDB" id="A0A382SPR2"/>
<feature type="domain" description="NADH-Ubiquinone oxidoreductase (complex I) chain 5 N-terminal" evidence="6">
    <location>
        <begin position="64"/>
        <end position="114"/>
    </location>
</feature>
<feature type="non-terminal residue" evidence="7">
    <location>
        <position position="134"/>
    </location>
</feature>
<dbReference type="GO" id="GO:0042773">
    <property type="term" value="P:ATP synthesis coupled electron transport"/>
    <property type="evidence" value="ECO:0007669"/>
    <property type="project" value="InterPro"/>
</dbReference>
<evidence type="ECO:0000259" key="6">
    <source>
        <dbReference type="Pfam" id="PF00662"/>
    </source>
</evidence>
<dbReference type="InterPro" id="IPR003945">
    <property type="entry name" value="NU5C-like"/>
</dbReference>
<reference evidence="7" key="1">
    <citation type="submission" date="2018-05" db="EMBL/GenBank/DDBJ databases">
        <authorList>
            <person name="Lanie J.A."/>
            <person name="Ng W.-L."/>
            <person name="Kazmierczak K.M."/>
            <person name="Andrzejewski T.M."/>
            <person name="Davidsen T.M."/>
            <person name="Wayne K.J."/>
            <person name="Tettelin H."/>
            <person name="Glass J.I."/>
            <person name="Rusch D."/>
            <person name="Podicherti R."/>
            <person name="Tsui H.-C.T."/>
            <person name="Winkler M.E."/>
        </authorList>
    </citation>
    <scope>NUCLEOTIDE SEQUENCE</scope>
</reference>
<dbReference type="PANTHER" id="PTHR42829">
    <property type="entry name" value="NADH-UBIQUINONE OXIDOREDUCTASE CHAIN 5"/>
    <property type="match status" value="1"/>
</dbReference>
<dbReference type="GO" id="GO:0016020">
    <property type="term" value="C:membrane"/>
    <property type="evidence" value="ECO:0007669"/>
    <property type="project" value="UniProtKB-SubCell"/>
</dbReference>
<dbReference type="InterPro" id="IPR001516">
    <property type="entry name" value="Proton_antipo_N"/>
</dbReference>
<keyword evidence="2 5" id="KW-0812">Transmembrane</keyword>
<comment type="subcellular location">
    <subcellularLocation>
        <location evidence="1">Membrane</location>
        <topology evidence="1">Multi-pass membrane protein</topology>
    </subcellularLocation>
</comment>
<evidence type="ECO:0000256" key="1">
    <source>
        <dbReference type="ARBA" id="ARBA00004141"/>
    </source>
</evidence>
<feature type="transmembrane region" description="Helical" evidence="5">
    <location>
        <begin position="113"/>
        <end position="130"/>
    </location>
</feature>
<accession>A0A382SPR2</accession>
<feature type="transmembrane region" description="Helical" evidence="5">
    <location>
        <begin position="30"/>
        <end position="51"/>
    </location>
</feature>
<dbReference type="Pfam" id="PF00662">
    <property type="entry name" value="Proton_antipo_N"/>
    <property type="match status" value="1"/>
</dbReference>
<sequence>MYHAIVFLPLIAFLIAGIFGRVLGDRPSQWITCGAVVISALLSLVAFWQVALDGQPVKVEVASWIVSGTFDVSWSLRIDQLTAVMLVVVNGVSALVHVYSVGYMSHDPHKPRFMAYLSLFTFAMLILVTADNFL</sequence>
<feature type="transmembrane region" description="Helical" evidence="5">
    <location>
        <begin position="81"/>
        <end position="101"/>
    </location>
</feature>
<evidence type="ECO:0000256" key="5">
    <source>
        <dbReference type="SAM" id="Phobius"/>
    </source>
</evidence>
<dbReference type="GO" id="GO:0008137">
    <property type="term" value="F:NADH dehydrogenase (ubiquinone) activity"/>
    <property type="evidence" value="ECO:0007669"/>
    <property type="project" value="InterPro"/>
</dbReference>
<evidence type="ECO:0000256" key="2">
    <source>
        <dbReference type="ARBA" id="ARBA00022692"/>
    </source>
</evidence>
<dbReference type="PRINTS" id="PR01434">
    <property type="entry name" value="NADHDHGNASE5"/>
</dbReference>
<keyword evidence="4 5" id="KW-0472">Membrane</keyword>
<organism evidence="7">
    <name type="scientific">marine metagenome</name>
    <dbReference type="NCBI Taxonomy" id="408172"/>
    <lineage>
        <taxon>unclassified sequences</taxon>
        <taxon>metagenomes</taxon>
        <taxon>ecological metagenomes</taxon>
    </lineage>
</organism>
<evidence type="ECO:0000256" key="4">
    <source>
        <dbReference type="ARBA" id="ARBA00023136"/>
    </source>
</evidence>
<evidence type="ECO:0000313" key="7">
    <source>
        <dbReference type="EMBL" id="SVD11924.1"/>
    </source>
</evidence>
<keyword evidence="3 5" id="KW-1133">Transmembrane helix</keyword>
<evidence type="ECO:0000256" key="3">
    <source>
        <dbReference type="ARBA" id="ARBA00022989"/>
    </source>
</evidence>
<dbReference type="PANTHER" id="PTHR42829:SF2">
    <property type="entry name" value="NADH-UBIQUINONE OXIDOREDUCTASE CHAIN 5"/>
    <property type="match status" value="1"/>
</dbReference>
<proteinExistence type="predicted"/>
<dbReference type="GO" id="GO:0015990">
    <property type="term" value="P:electron transport coupled proton transport"/>
    <property type="evidence" value="ECO:0007669"/>
    <property type="project" value="TreeGrafter"/>
</dbReference>
<protein>
    <recommendedName>
        <fullName evidence="6">NADH-Ubiquinone oxidoreductase (complex I) chain 5 N-terminal domain-containing protein</fullName>
    </recommendedName>
</protein>
<feature type="transmembrane region" description="Helical" evidence="5">
    <location>
        <begin position="6"/>
        <end position="23"/>
    </location>
</feature>
<dbReference type="EMBL" id="UINC01130697">
    <property type="protein sequence ID" value="SVD11924.1"/>
    <property type="molecule type" value="Genomic_DNA"/>
</dbReference>
<dbReference type="GO" id="GO:0003954">
    <property type="term" value="F:NADH dehydrogenase activity"/>
    <property type="evidence" value="ECO:0007669"/>
    <property type="project" value="TreeGrafter"/>
</dbReference>
<gene>
    <name evidence="7" type="ORF">METZ01_LOCUS364778</name>
</gene>